<name>A0A7Y3XZY2_CLOCO</name>
<dbReference type="Proteomes" id="UP000528432">
    <property type="component" value="Unassembled WGS sequence"/>
</dbReference>
<dbReference type="AlphaFoldDB" id="A0A7Y3XZY2"/>
<accession>A0A7Y3XZY2</accession>
<feature type="non-terminal residue" evidence="1">
    <location>
        <position position="1"/>
    </location>
</feature>
<evidence type="ECO:0000313" key="2">
    <source>
        <dbReference type="Proteomes" id="UP000528432"/>
    </source>
</evidence>
<protein>
    <submittedName>
        <fullName evidence="1">IS110 family transposase</fullName>
    </submittedName>
</protein>
<reference evidence="1 2" key="1">
    <citation type="submission" date="2020-05" db="EMBL/GenBank/DDBJ databases">
        <title>Draft genome sequence of Clostridium cochlearium strain AGROS13 isolated from a sheep dairy farm in New Zealand.</title>
        <authorList>
            <person name="Gupta T.B."/>
            <person name="Jauregui R."/>
            <person name="Risson A.N."/>
            <person name="Brightwell G."/>
            <person name="Maclean P."/>
        </authorList>
    </citation>
    <scope>NUCLEOTIDE SEQUENCE [LARGE SCALE GENOMIC DNA]</scope>
    <source>
        <strain evidence="1 2">AGROS13</strain>
    </source>
</reference>
<organism evidence="1 2">
    <name type="scientific">Clostridium cochlearium</name>
    <dbReference type="NCBI Taxonomy" id="1494"/>
    <lineage>
        <taxon>Bacteria</taxon>
        <taxon>Bacillati</taxon>
        <taxon>Bacillota</taxon>
        <taxon>Clostridia</taxon>
        <taxon>Eubacteriales</taxon>
        <taxon>Clostridiaceae</taxon>
        <taxon>Clostridium</taxon>
    </lineage>
</organism>
<proteinExistence type="predicted"/>
<sequence length="58" mass="6902">DYYKNNLNGKKKKVALVAIMHKLVNYIFAVLRDQKEYEQRLPKIHHKMYLENSNNPAA</sequence>
<evidence type="ECO:0000313" key="1">
    <source>
        <dbReference type="EMBL" id="NOH16971.1"/>
    </source>
</evidence>
<dbReference type="EMBL" id="JABFIF010000029">
    <property type="protein sequence ID" value="NOH16971.1"/>
    <property type="molecule type" value="Genomic_DNA"/>
</dbReference>
<comment type="caution">
    <text evidence="1">The sequence shown here is derived from an EMBL/GenBank/DDBJ whole genome shotgun (WGS) entry which is preliminary data.</text>
</comment>
<gene>
    <name evidence="1" type="ORF">HMJ28_11390</name>
</gene>